<evidence type="ECO:0000313" key="2">
    <source>
        <dbReference type="EMBL" id="MBG6135975.1"/>
    </source>
</evidence>
<keyword evidence="3" id="KW-1185">Reference proteome</keyword>
<gene>
    <name evidence="2" type="ORF">IW245_002169</name>
</gene>
<feature type="transmembrane region" description="Helical" evidence="1">
    <location>
        <begin position="67"/>
        <end position="96"/>
    </location>
</feature>
<keyword evidence="1" id="KW-0472">Membrane</keyword>
<dbReference type="RefSeq" id="WP_197003020.1">
    <property type="nucleotide sequence ID" value="NZ_BONS01000001.1"/>
</dbReference>
<organism evidence="2 3">
    <name type="scientific">Longispora fulva</name>
    <dbReference type="NCBI Taxonomy" id="619741"/>
    <lineage>
        <taxon>Bacteria</taxon>
        <taxon>Bacillati</taxon>
        <taxon>Actinomycetota</taxon>
        <taxon>Actinomycetes</taxon>
        <taxon>Micromonosporales</taxon>
        <taxon>Micromonosporaceae</taxon>
        <taxon>Longispora</taxon>
    </lineage>
</organism>
<dbReference type="EMBL" id="JADOUF010000001">
    <property type="protein sequence ID" value="MBG6135975.1"/>
    <property type="molecule type" value="Genomic_DNA"/>
</dbReference>
<accession>A0A8J7KFB5</accession>
<comment type="caution">
    <text evidence="2">The sequence shown here is derived from an EMBL/GenBank/DDBJ whole genome shotgun (WGS) entry which is preliminary data.</text>
</comment>
<name>A0A8J7KFB5_9ACTN</name>
<keyword evidence="1" id="KW-0812">Transmembrane</keyword>
<feature type="transmembrane region" description="Helical" evidence="1">
    <location>
        <begin position="34"/>
        <end position="55"/>
    </location>
</feature>
<proteinExistence type="predicted"/>
<sequence>MNPRLAFIAAPLLTLTYGIARFVDGLDGKRGSGFFWNFGHLAFLVALACFALAFVEIRALLGRSVGATVAAAIGFVGIACAGAQFAIDIFLGLAYSDREAMNAAFDQIQSVPGVQAAVYDFGPLLFFVGQITLSVLLAKAGKIRWFAPLLVVADLMVPFADKDLIPLGAVCLLISYWPLVRRTAATTEPKIEYSGV</sequence>
<dbReference type="Proteomes" id="UP000622552">
    <property type="component" value="Unassembled WGS sequence"/>
</dbReference>
<reference evidence="2" key="1">
    <citation type="submission" date="2020-11" db="EMBL/GenBank/DDBJ databases">
        <title>Sequencing the genomes of 1000 actinobacteria strains.</title>
        <authorList>
            <person name="Klenk H.-P."/>
        </authorList>
    </citation>
    <scope>NUCLEOTIDE SEQUENCE</scope>
    <source>
        <strain evidence="2">DSM 45356</strain>
    </source>
</reference>
<dbReference type="AlphaFoldDB" id="A0A8J7KFB5"/>
<keyword evidence="1" id="KW-1133">Transmembrane helix</keyword>
<evidence type="ECO:0000313" key="3">
    <source>
        <dbReference type="Proteomes" id="UP000622552"/>
    </source>
</evidence>
<protein>
    <submittedName>
        <fullName evidence="2">Uncharacterized protein</fullName>
    </submittedName>
</protein>
<feature type="transmembrane region" description="Helical" evidence="1">
    <location>
        <begin position="116"/>
        <end position="138"/>
    </location>
</feature>
<evidence type="ECO:0000256" key="1">
    <source>
        <dbReference type="SAM" id="Phobius"/>
    </source>
</evidence>